<comment type="caution">
    <text evidence="18">The sequence shown here is derived from an EMBL/GenBank/DDBJ whole genome shotgun (WGS) entry which is preliminary data.</text>
</comment>
<dbReference type="AlphaFoldDB" id="A0A3S2Y8D2"/>
<dbReference type="InterPro" id="IPR000531">
    <property type="entry name" value="Beta-barrel_TonB"/>
</dbReference>
<evidence type="ECO:0000313" key="18">
    <source>
        <dbReference type="EMBL" id="RVU05859.1"/>
    </source>
</evidence>
<keyword evidence="6 15" id="KW-0732">Signal</keyword>
<dbReference type="Pfam" id="PF07715">
    <property type="entry name" value="Plug"/>
    <property type="match status" value="1"/>
</dbReference>
<dbReference type="Proteomes" id="UP000282837">
    <property type="component" value="Unassembled WGS sequence"/>
</dbReference>
<sequence length="757" mass="80660">MSAIKGRLAPSLMALSASLALAQPAIAQQSEPGEIIVTAQKRSENAQNVAVAISALSGKDIAATGVTSTEDLRAAVPALNVTTAAGGFGLPRIRGVGATGQGAGIENPVAVYVDGVYYGSAIGALQSLFDVDQVAVLKGPQGTLFGRNATGGLIQVSTRKPTHDTKLSARIGYGNYQSSSAAGFFSTGLTDTLAVSLSGQYDKRAKGFGKNVVTGHDVQTDETYAMRGKILWEPDAATSVLLSGDIYGRNAADPAFVTFGLNTAGQNVPAVIAAMGGNPQRDIYSDMDPTLRGRQSGGSLTIDRKLGFANLRSITAYRKTNLRTFFDPDGTAQARLRIDNNNRDKQFTQEIDLISSGNGPLNWVLGAFYMQSSSGQYPGRTTGLTTFGGNGYSDDTTDIGLKSYSAFADATYKLDEATKITAGLRYTSDTRDISATRVTYNGATGVTTTTGYTPESRDFSKLTWRLSVDHRLSREAMVYASYNRGFRSGTFVPQISTPFSVLEPEVVDAYELGLKTDLLDRKLRFNVAGYYYDQSAVQVIQVIAGVNNVYNARQGARIYGLDADVTFKATDHLRLFGGINWTHARYKAFTDAIISIPYPVAAGFSPSSYTFVNAAGATVANTGCLGTFGSPTAQLGGNCLLRGDASGGKLQNTPDFTFSLGGNWDVPTSIGLFSLSGNYYYNGGFVATADQRVKQAAYNTLDMGLTWKSNSERYYARLWGKNLTNAFYRSQISATNSGDNGYAGAPRTFGVTLGMDF</sequence>
<dbReference type="PANTHER" id="PTHR32552:SF81">
    <property type="entry name" value="TONB-DEPENDENT OUTER MEMBRANE RECEPTOR"/>
    <property type="match status" value="1"/>
</dbReference>
<dbReference type="GO" id="GO:0006826">
    <property type="term" value="P:iron ion transport"/>
    <property type="evidence" value="ECO:0007669"/>
    <property type="project" value="UniProtKB-KW"/>
</dbReference>
<keyword evidence="3 12" id="KW-1134">Transmembrane beta strand</keyword>
<keyword evidence="18" id="KW-0675">Receptor</keyword>
<dbReference type="PANTHER" id="PTHR32552">
    <property type="entry name" value="FERRICHROME IRON RECEPTOR-RELATED"/>
    <property type="match status" value="1"/>
</dbReference>
<dbReference type="CDD" id="cd01347">
    <property type="entry name" value="ligand_gated_channel"/>
    <property type="match status" value="1"/>
</dbReference>
<accession>A0A3S2Y8D2</accession>
<reference evidence="18 19" key="1">
    <citation type="submission" date="2019-01" db="EMBL/GenBank/DDBJ databases">
        <authorList>
            <person name="Chen W.-M."/>
        </authorList>
    </citation>
    <scope>NUCLEOTIDE SEQUENCE [LARGE SCALE GENOMIC DNA]</scope>
    <source>
        <strain evidence="18 19">FSY-9</strain>
    </source>
</reference>
<protein>
    <submittedName>
        <fullName evidence="18">TonB-dependent receptor</fullName>
    </submittedName>
</protein>
<evidence type="ECO:0000256" key="5">
    <source>
        <dbReference type="ARBA" id="ARBA00022692"/>
    </source>
</evidence>
<comment type="subcellular location">
    <subcellularLocation>
        <location evidence="1 12">Cell outer membrane</location>
        <topology evidence="1 12">Multi-pass membrane protein</topology>
    </subcellularLocation>
</comment>
<keyword evidence="4" id="KW-0410">Iron transport</keyword>
<organism evidence="18 19">
    <name type="scientific">Novosphingobium umbonatum</name>
    <dbReference type="NCBI Taxonomy" id="1908524"/>
    <lineage>
        <taxon>Bacteria</taxon>
        <taxon>Pseudomonadati</taxon>
        <taxon>Pseudomonadota</taxon>
        <taxon>Alphaproteobacteria</taxon>
        <taxon>Sphingomonadales</taxon>
        <taxon>Sphingomonadaceae</taxon>
        <taxon>Novosphingobium</taxon>
    </lineage>
</organism>
<evidence type="ECO:0000256" key="1">
    <source>
        <dbReference type="ARBA" id="ARBA00004571"/>
    </source>
</evidence>
<gene>
    <name evidence="18" type="ORF">EOE18_07745</name>
</gene>
<evidence type="ECO:0000256" key="14">
    <source>
        <dbReference type="RuleBase" id="RU003357"/>
    </source>
</evidence>
<dbReference type="SUPFAM" id="SSF56935">
    <property type="entry name" value="Porins"/>
    <property type="match status" value="1"/>
</dbReference>
<keyword evidence="8" id="KW-0406">Ion transport</keyword>
<dbReference type="PROSITE" id="PS52016">
    <property type="entry name" value="TONB_DEPENDENT_REC_3"/>
    <property type="match status" value="1"/>
</dbReference>
<comment type="similarity">
    <text evidence="12 14">Belongs to the TonB-dependent receptor family.</text>
</comment>
<dbReference type="Pfam" id="PF00593">
    <property type="entry name" value="TonB_dep_Rec_b-barrel"/>
    <property type="match status" value="1"/>
</dbReference>
<dbReference type="InterPro" id="IPR036942">
    <property type="entry name" value="Beta-barrel_TonB_sf"/>
</dbReference>
<evidence type="ECO:0000256" key="15">
    <source>
        <dbReference type="SAM" id="SignalP"/>
    </source>
</evidence>
<feature type="chain" id="PRO_5018716137" evidence="15">
    <location>
        <begin position="23"/>
        <end position="757"/>
    </location>
</feature>
<evidence type="ECO:0000256" key="11">
    <source>
        <dbReference type="ARBA" id="ARBA00023237"/>
    </source>
</evidence>
<evidence type="ECO:0000259" key="16">
    <source>
        <dbReference type="Pfam" id="PF00593"/>
    </source>
</evidence>
<dbReference type="Gene3D" id="2.40.170.20">
    <property type="entry name" value="TonB-dependent receptor, beta-barrel domain"/>
    <property type="match status" value="1"/>
</dbReference>
<dbReference type="PROSITE" id="PS01156">
    <property type="entry name" value="TONB_DEPENDENT_REC_2"/>
    <property type="match status" value="1"/>
</dbReference>
<proteinExistence type="inferred from homology"/>
<name>A0A3S2Y8D2_9SPHN</name>
<feature type="signal peptide" evidence="15">
    <location>
        <begin position="1"/>
        <end position="22"/>
    </location>
</feature>
<evidence type="ECO:0000256" key="9">
    <source>
        <dbReference type="ARBA" id="ARBA00023077"/>
    </source>
</evidence>
<dbReference type="InterPro" id="IPR039426">
    <property type="entry name" value="TonB-dep_rcpt-like"/>
</dbReference>
<evidence type="ECO:0000256" key="7">
    <source>
        <dbReference type="ARBA" id="ARBA00023004"/>
    </source>
</evidence>
<dbReference type="GO" id="GO:0009279">
    <property type="term" value="C:cell outer membrane"/>
    <property type="evidence" value="ECO:0007669"/>
    <property type="project" value="UniProtKB-SubCell"/>
</dbReference>
<feature type="domain" description="TonB-dependent receptor-like beta-barrel" evidence="16">
    <location>
        <begin position="267"/>
        <end position="723"/>
    </location>
</feature>
<dbReference type="EMBL" id="SACO01000004">
    <property type="protein sequence ID" value="RVU05859.1"/>
    <property type="molecule type" value="Genomic_DNA"/>
</dbReference>
<evidence type="ECO:0000256" key="13">
    <source>
        <dbReference type="PROSITE-ProRule" id="PRU10144"/>
    </source>
</evidence>
<evidence type="ECO:0000259" key="17">
    <source>
        <dbReference type="Pfam" id="PF07715"/>
    </source>
</evidence>
<keyword evidence="10 12" id="KW-0472">Membrane</keyword>
<evidence type="ECO:0000256" key="4">
    <source>
        <dbReference type="ARBA" id="ARBA00022496"/>
    </source>
</evidence>
<dbReference type="RefSeq" id="WP_127707907.1">
    <property type="nucleotide sequence ID" value="NZ_SACO01000004.1"/>
</dbReference>
<feature type="domain" description="TonB-dependent receptor plug" evidence="17">
    <location>
        <begin position="47"/>
        <end position="152"/>
    </location>
</feature>
<evidence type="ECO:0000256" key="10">
    <source>
        <dbReference type="ARBA" id="ARBA00023136"/>
    </source>
</evidence>
<feature type="short sequence motif" description="TonB C-terminal box" evidence="13">
    <location>
        <begin position="740"/>
        <end position="757"/>
    </location>
</feature>
<dbReference type="InterPro" id="IPR012910">
    <property type="entry name" value="Plug_dom"/>
</dbReference>
<dbReference type="InterPro" id="IPR010917">
    <property type="entry name" value="TonB_rcpt_CS"/>
</dbReference>
<keyword evidence="5 12" id="KW-0812">Transmembrane</keyword>
<evidence type="ECO:0000256" key="2">
    <source>
        <dbReference type="ARBA" id="ARBA00022448"/>
    </source>
</evidence>
<keyword evidence="11 12" id="KW-0998">Cell outer membrane</keyword>
<evidence type="ECO:0000256" key="3">
    <source>
        <dbReference type="ARBA" id="ARBA00022452"/>
    </source>
</evidence>
<keyword evidence="2 12" id="KW-0813">Transport</keyword>
<keyword evidence="19" id="KW-1185">Reference proteome</keyword>
<evidence type="ECO:0000313" key="19">
    <source>
        <dbReference type="Proteomes" id="UP000282837"/>
    </source>
</evidence>
<keyword evidence="7" id="KW-0408">Iron</keyword>
<evidence type="ECO:0000256" key="6">
    <source>
        <dbReference type="ARBA" id="ARBA00022729"/>
    </source>
</evidence>
<dbReference type="OrthoDB" id="7051185at2"/>
<evidence type="ECO:0000256" key="8">
    <source>
        <dbReference type="ARBA" id="ARBA00023065"/>
    </source>
</evidence>
<keyword evidence="9 14" id="KW-0798">TonB box</keyword>
<evidence type="ECO:0000256" key="12">
    <source>
        <dbReference type="PROSITE-ProRule" id="PRU01360"/>
    </source>
</evidence>